<dbReference type="Gene3D" id="1.10.486.10">
    <property type="entry name" value="PCRA, domain 4"/>
    <property type="match status" value="1"/>
</dbReference>
<evidence type="ECO:0000256" key="11">
    <source>
        <dbReference type="ARBA" id="ARBA00034617"/>
    </source>
</evidence>
<keyword evidence="1" id="KW-0540">Nuclease</keyword>
<dbReference type="Pfam" id="PF12705">
    <property type="entry name" value="PDDEXK_1"/>
    <property type="match status" value="1"/>
</dbReference>
<evidence type="ECO:0000256" key="7">
    <source>
        <dbReference type="ARBA" id="ARBA00022840"/>
    </source>
</evidence>
<feature type="domain" description="UvrD-like helicase C-terminal" evidence="16">
    <location>
        <begin position="449"/>
        <end position="725"/>
    </location>
</feature>
<keyword evidence="7 14" id="KW-0067">ATP-binding</keyword>
<dbReference type="InterPro" id="IPR014016">
    <property type="entry name" value="UvrD-like_ATP-bd"/>
</dbReference>
<keyword evidence="18" id="KW-1185">Reference proteome</keyword>
<dbReference type="Proteomes" id="UP000018877">
    <property type="component" value="Unassembled WGS sequence"/>
</dbReference>
<evidence type="ECO:0000259" key="15">
    <source>
        <dbReference type="PROSITE" id="PS51198"/>
    </source>
</evidence>
<keyword evidence="3" id="KW-0227">DNA damage</keyword>
<keyword evidence="4 14" id="KW-0378">Hydrolase</keyword>
<dbReference type="PANTHER" id="PTHR11070">
    <property type="entry name" value="UVRD / RECB / PCRA DNA HELICASE FAMILY MEMBER"/>
    <property type="match status" value="1"/>
</dbReference>
<gene>
    <name evidence="17" type="ORF">BAVI_10306</name>
</gene>
<dbReference type="InterPro" id="IPR011604">
    <property type="entry name" value="PDDEXK-like_dom_sf"/>
</dbReference>
<evidence type="ECO:0000256" key="1">
    <source>
        <dbReference type="ARBA" id="ARBA00022722"/>
    </source>
</evidence>
<keyword evidence="2 14" id="KW-0547">Nucleotide-binding</keyword>
<sequence>MTKVIQDQAARDKITSRLGTNFLVEAGAGSGKTTSLVERMVNLIHTGTAEIQEIVAITFTRKAADELKLRFQAKLEEAWKKETDLDANYRLGDALQNMERCFLGTVHSFCAKLLRERPIEAHLDLTFKELEEADDLDILAEAWQLYLQELMDQDSHHFREIAELGINVDDIFPWLKELKEYSDVAWEADTVSKPELHKDYEYFMMLIQEAKKFVPDTEPLKGYDALQKAVVTACQKTRFIDSLQDKDIIGIFSLFAKNLKPTYNRWPSKEDAQYYEEKITAAFEENIKPLIQAWKEFCHPKIVSFLIGAVQSYEELKKERSLLNFQDLMMHTSKLLKENREVRSYFQGKYRFLLVDEFQDTDPLQAEIMFYLTSEDSEEKNWTSCKPKPGSLFVVGDPKQAIYRFRRADIDTYNRVKQLLEEHGGEVLQLTTNFRTLDTVTKPLNTVFEQQLPVVETVYQAAYRPLISYHEDEGIGFSGVKLLSVPADVKKKEEIILKDAESIALTIHNLMKQGYRAKDFMVLTRYNDGVATYAKLIEDIGIPVSISGEVILGETREFQDLWILLKSFLDPTDEVAFVAVLRGIFFGISDEELYQWKHAKGRFSVYADIPDGLSSDVKAKFALTLSKLQHCQKQIRTLSPTVAIEKISEEIGFYPLLLKNVRGKRMYKSLLQVIEALRKQETSGNTIYKQVVETLTEMIFEKTVVANLEEEADAVRIMNVHKAKGLEAPIVFLAHPAKAVSPESFLSKHIRREDLSSKGFFTFTVDTGYQSKEMAIPLHWAAHKAEELMYLSEEELRIIYVASTRAEKALIISANGGNKKNPWNILFEMNTIEELEIPVGDAFERKIPQGEITLNEFQSKTIGKHEWIDASSEKSYDLWTPTKDKDYSEITIERESGGGKDWGTLIHDVFEKAVQGNDLTHYLKTALNKFNLPAAREAEVETYLQNLKKSQLWDHLQTADEVLTEVPFTLKVEKGHKLYTLITKNPEDKHPFLVKGTIDLIYKRNGSWTIVDYKTDRAKHEEDYIKLHAFYSSQLAFYKGAWEAVTGEKVSGGLLYFLLPDRLTAVAGS</sequence>
<dbReference type="PANTHER" id="PTHR11070:SF23">
    <property type="entry name" value="RECBCD ENZYME SUBUNIT RECB"/>
    <property type="match status" value="1"/>
</dbReference>
<dbReference type="EMBL" id="ALAN01000059">
    <property type="protein sequence ID" value="ETI69141.1"/>
    <property type="molecule type" value="Genomic_DNA"/>
</dbReference>
<dbReference type="GO" id="GO:0000725">
    <property type="term" value="P:recombinational repair"/>
    <property type="evidence" value="ECO:0007669"/>
    <property type="project" value="TreeGrafter"/>
</dbReference>
<dbReference type="AlphaFoldDB" id="A0AB94IPW0"/>
<dbReference type="GO" id="GO:0004527">
    <property type="term" value="F:exonuclease activity"/>
    <property type="evidence" value="ECO:0007669"/>
    <property type="project" value="UniProtKB-KW"/>
</dbReference>
<dbReference type="Pfam" id="PF13361">
    <property type="entry name" value="UvrD_C"/>
    <property type="match status" value="1"/>
</dbReference>
<evidence type="ECO:0000256" key="2">
    <source>
        <dbReference type="ARBA" id="ARBA00022741"/>
    </source>
</evidence>
<dbReference type="GO" id="GO:0003677">
    <property type="term" value="F:DNA binding"/>
    <property type="evidence" value="ECO:0007669"/>
    <property type="project" value="UniProtKB-KW"/>
</dbReference>
<dbReference type="PROSITE" id="PS51217">
    <property type="entry name" value="UVRD_HELICASE_CTER"/>
    <property type="match status" value="1"/>
</dbReference>
<dbReference type="SUPFAM" id="SSF52540">
    <property type="entry name" value="P-loop containing nucleoside triphosphate hydrolases"/>
    <property type="match status" value="1"/>
</dbReference>
<dbReference type="SUPFAM" id="SSF52980">
    <property type="entry name" value="Restriction endonuclease-like"/>
    <property type="match status" value="1"/>
</dbReference>
<dbReference type="GO" id="GO:0009338">
    <property type="term" value="C:exodeoxyribonuclease V complex"/>
    <property type="evidence" value="ECO:0007669"/>
    <property type="project" value="TreeGrafter"/>
</dbReference>
<keyword evidence="9" id="KW-0234">DNA repair</keyword>
<dbReference type="GO" id="GO:0005829">
    <property type="term" value="C:cytosol"/>
    <property type="evidence" value="ECO:0007669"/>
    <property type="project" value="TreeGrafter"/>
</dbReference>
<dbReference type="InterPro" id="IPR011335">
    <property type="entry name" value="Restrct_endonuc-II-like"/>
</dbReference>
<feature type="domain" description="UvrD-like helicase ATP-binding" evidence="15">
    <location>
        <begin position="5"/>
        <end position="437"/>
    </location>
</feature>
<dbReference type="InterPro" id="IPR027417">
    <property type="entry name" value="P-loop_NTPase"/>
</dbReference>
<organism evidence="17 18">
    <name type="scientific">Neobacillus vireti LMG 21834</name>
    <dbReference type="NCBI Taxonomy" id="1131730"/>
    <lineage>
        <taxon>Bacteria</taxon>
        <taxon>Bacillati</taxon>
        <taxon>Bacillota</taxon>
        <taxon>Bacilli</taxon>
        <taxon>Bacillales</taxon>
        <taxon>Bacillaceae</taxon>
        <taxon>Neobacillus</taxon>
    </lineage>
</organism>
<dbReference type="GO" id="GO:0043138">
    <property type="term" value="F:3'-5' DNA helicase activity"/>
    <property type="evidence" value="ECO:0007669"/>
    <property type="project" value="UniProtKB-EC"/>
</dbReference>
<dbReference type="Gene3D" id="3.40.50.300">
    <property type="entry name" value="P-loop containing nucleotide triphosphate hydrolases"/>
    <property type="match status" value="3"/>
</dbReference>
<comment type="caution">
    <text evidence="17">The sequence shown here is derived from an EMBL/GenBank/DDBJ whole genome shotgun (WGS) entry which is preliminary data.</text>
</comment>
<comment type="catalytic activity">
    <reaction evidence="13">
        <text>ATP + H2O = ADP + phosphate + H(+)</text>
        <dbReference type="Rhea" id="RHEA:13065"/>
        <dbReference type="ChEBI" id="CHEBI:15377"/>
        <dbReference type="ChEBI" id="CHEBI:15378"/>
        <dbReference type="ChEBI" id="CHEBI:30616"/>
        <dbReference type="ChEBI" id="CHEBI:43474"/>
        <dbReference type="ChEBI" id="CHEBI:456216"/>
        <dbReference type="EC" id="5.6.2.4"/>
    </reaction>
</comment>
<dbReference type="PROSITE" id="PS51198">
    <property type="entry name" value="UVRD_HELICASE_ATP_BIND"/>
    <property type="match status" value="1"/>
</dbReference>
<accession>A0AB94IPW0</accession>
<evidence type="ECO:0000256" key="8">
    <source>
        <dbReference type="ARBA" id="ARBA00023125"/>
    </source>
</evidence>
<keyword evidence="5 14" id="KW-0347">Helicase</keyword>
<dbReference type="Gene3D" id="3.90.320.10">
    <property type="match status" value="1"/>
</dbReference>
<dbReference type="InterPro" id="IPR038726">
    <property type="entry name" value="PDDEXK_AddAB-type"/>
</dbReference>
<evidence type="ECO:0000313" key="18">
    <source>
        <dbReference type="Proteomes" id="UP000018877"/>
    </source>
</evidence>
<evidence type="ECO:0000256" key="3">
    <source>
        <dbReference type="ARBA" id="ARBA00022763"/>
    </source>
</evidence>
<evidence type="ECO:0000313" key="17">
    <source>
        <dbReference type="EMBL" id="ETI69141.1"/>
    </source>
</evidence>
<dbReference type="EC" id="5.6.2.4" evidence="12"/>
<evidence type="ECO:0000256" key="14">
    <source>
        <dbReference type="PROSITE-ProRule" id="PRU00560"/>
    </source>
</evidence>
<evidence type="ECO:0000256" key="9">
    <source>
        <dbReference type="ARBA" id="ARBA00023204"/>
    </source>
</evidence>
<evidence type="ECO:0000259" key="16">
    <source>
        <dbReference type="PROSITE" id="PS51217"/>
    </source>
</evidence>
<evidence type="ECO:0000256" key="13">
    <source>
        <dbReference type="ARBA" id="ARBA00048988"/>
    </source>
</evidence>
<name>A0AB94IPW0_9BACI</name>
<protein>
    <recommendedName>
        <fullName evidence="12">DNA 3'-5' helicase</fullName>
        <ecNumber evidence="12">5.6.2.4</ecNumber>
    </recommendedName>
</protein>
<dbReference type="InterPro" id="IPR014017">
    <property type="entry name" value="DNA_helicase_UvrD-like_C"/>
</dbReference>
<keyword evidence="8" id="KW-0238">DNA-binding</keyword>
<dbReference type="RefSeq" id="WP_024028255.1">
    <property type="nucleotide sequence ID" value="NZ_ALAN01000059.1"/>
</dbReference>
<evidence type="ECO:0000256" key="6">
    <source>
        <dbReference type="ARBA" id="ARBA00022839"/>
    </source>
</evidence>
<evidence type="ECO:0000256" key="12">
    <source>
        <dbReference type="ARBA" id="ARBA00034808"/>
    </source>
</evidence>
<keyword evidence="10" id="KW-0413">Isomerase</keyword>
<dbReference type="Pfam" id="PF00580">
    <property type="entry name" value="UvrD-helicase"/>
    <property type="match status" value="1"/>
</dbReference>
<dbReference type="InterPro" id="IPR000212">
    <property type="entry name" value="DNA_helicase_UvrD/REP"/>
</dbReference>
<evidence type="ECO:0000256" key="10">
    <source>
        <dbReference type="ARBA" id="ARBA00023235"/>
    </source>
</evidence>
<reference evidence="17 18" key="1">
    <citation type="journal article" date="2014" name="Environ. Microbiol.">
        <title>The nitrate-ammonifying and nosZ-carrying bacterium Bacillus vireti is a potent source and sink for nitric and nitrous oxide under high nitrate conditions.</title>
        <authorList>
            <person name="Mania D."/>
            <person name="Heylen K."/>
            <person name="van Spanning R.J."/>
            <person name="Frostegard A."/>
        </authorList>
    </citation>
    <scope>NUCLEOTIDE SEQUENCE [LARGE SCALE GENOMIC DNA]</scope>
    <source>
        <strain evidence="17 18">LMG 21834</strain>
    </source>
</reference>
<evidence type="ECO:0000256" key="5">
    <source>
        <dbReference type="ARBA" id="ARBA00022806"/>
    </source>
</evidence>
<evidence type="ECO:0000256" key="4">
    <source>
        <dbReference type="ARBA" id="ARBA00022801"/>
    </source>
</evidence>
<keyword evidence="6" id="KW-0269">Exonuclease</keyword>
<dbReference type="GO" id="GO:0005524">
    <property type="term" value="F:ATP binding"/>
    <property type="evidence" value="ECO:0007669"/>
    <property type="project" value="UniProtKB-UniRule"/>
</dbReference>
<feature type="binding site" evidence="14">
    <location>
        <begin position="26"/>
        <end position="33"/>
    </location>
    <ligand>
        <name>ATP</name>
        <dbReference type="ChEBI" id="CHEBI:30616"/>
    </ligand>
</feature>
<comment type="catalytic activity">
    <reaction evidence="11">
        <text>Couples ATP hydrolysis with the unwinding of duplex DNA by translocating in the 3'-5' direction.</text>
        <dbReference type="EC" id="5.6.2.4"/>
    </reaction>
</comment>
<proteinExistence type="predicted"/>